<dbReference type="Proteomes" id="UP000245916">
    <property type="component" value="Unassembled WGS sequence"/>
</dbReference>
<dbReference type="EMBL" id="QFFF01000001">
    <property type="protein sequence ID" value="PWG02135.1"/>
    <property type="molecule type" value="Genomic_DNA"/>
</dbReference>
<accession>A0A2U2J1B8</accession>
<reference evidence="2 3" key="1">
    <citation type="submission" date="2018-05" db="EMBL/GenBank/DDBJ databases">
        <title>Genome of Sphingosinicella humi QZX222.</title>
        <authorList>
            <person name="Qiao Z."/>
            <person name="Wang G."/>
        </authorList>
    </citation>
    <scope>NUCLEOTIDE SEQUENCE [LARGE SCALE GENOMIC DNA]</scope>
    <source>
        <strain evidence="2 3">QZX222</strain>
    </source>
</reference>
<dbReference type="AlphaFoldDB" id="A0A2U2J1B8"/>
<gene>
    <name evidence="2" type="ORF">DF286_04070</name>
</gene>
<name>A0A2U2J1B8_9SPHN</name>
<protein>
    <submittedName>
        <fullName evidence="2">Uncharacterized protein</fullName>
    </submittedName>
</protein>
<organism evidence="2 3">
    <name type="scientific">Allosphingosinicella humi</name>
    <dbReference type="NCBI Taxonomy" id="2068657"/>
    <lineage>
        <taxon>Bacteria</taxon>
        <taxon>Pseudomonadati</taxon>
        <taxon>Pseudomonadota</taxon>
        <taxon>Alphaproteobacteria</taxon>
        <taxon>Sphingomonadales</taxon>
        <taxon>Sphingomonadaceae</taxon>
        <taxon>Allosphingosinicella</taxon>
    </lineage>
</organism>
<keyword evidence="3" id="KW-1185">Reference proteome</keyword>
<evidence type="ECO:0000256" key="1">
    <source>
        <dbReference type="SAM" id="MobiDB-lite"/>
    </source>
</evidence>
<evidence type="ECO:0000313" key="2">
    <source>
        <dbReference type="EMBL" id="PWG02135.1"/>
    </source>
</evidence>
<feature type="region of interest" description="Disordered" evidence="1">
    <location>
        <begin position="1"/>
        <end position="68"/>
    </location>
</feature>
<sequence length="68" mass="7559">MPAPPLPQRDLPPSLGPVQRSPPTTPLPQRRDPSWLLPSLPPQPPDRFGSTPGRRPSPSLWRCARRPP</sequence>
<proteinExistence type="predicted"/>
<comment type="caution">
    <text evidence="2">The sequence shown here is derived from an EMBL/GenBank/DDBJ whole genome shotgun (WGS) entry which is preliminary data.</text>
</comment>
<evidence type="ECO:0000313" key="3">
    <source>
        <dbReference type="Proteomes" id="UP000245916"/>
    </source>
</evidence>